<gene>
    <name evidence="11" type="ORF">VC83_04485</name>
</gene>
<evidence type="ECO:0000256" key="4">
    <source>
        <dbReference type="ARBA" id="ARBA00022490"/>
    </source>
</evidence>
<comment type="subcellular location">
    <subcellularLocation>
        <location evidence="2">Cytoplasm</location>
    </subcellularLocation>
    <subcellularLocation>
        <location evidence="1">Nucleus</location>
    </subcellularLocation>
</comment>
<dbReference type="GO" id="GO:0005634">
    <property type="term" value="C:nucleus"/>
    <property type="evidence" value="ECO:0007669"/>
    <property type="project" value="UniProtKB-SubCell"/>
</dbReference>
<keyword evidence="8" id="KW-0539">Nucleus</keyword>
<evidence type="ECO:0000256" key="9">
    <source>
        <dbReference type="ARBA" id="ARBA00038126"/>
    </source>
</evidence>
<evidence type="ECO:0000256" key="6">
    <source>
        <dbReference type="ARBA" id="ARBA00022679"/>
    </source>
</evidence>
<keyword evidence="5" id="KW-0489">Methyltransferase</keyword>
<proteinExistence type="inferred from homology"/>
<sequence>MSSFAFSFGGDDIEETTDDLTNLSLSPPPPAETGTLSPRRASSAFPVGNQPLLPATSHSLSSLLTGLPSKIAYSTLPITVDGATTIALPRRELWDVRVQLMAEDEEVGLGSADVKTGIYEGGFKSWESSVDLVRELAGEGLKGRRRFLELGCGTALPSLAILQRHLEKEVKKGKLELGFADYNPSVLRLVTVPNILLTWAALRTTPDDAEPFEEEGELDIDEDLIREFTTALTTQSVTLSFFSGAWGTEFATLVEAAPRDTSAELLVLAAETIYSPAALESFAEVLMRILGTENGGGAMVGAKKVYFGVGGSMEDFVVRVEGLGGVVGRIREEEEGVRREVVMVRTKEETKA</sequence>
<dbReference type="GO" id="GO:0032259">
    <property type="term" value="P:methylation"/>
    <property type="evidence" value="ECO:0007669"/>
    <property type="project" value="UniProtKB-KW"/>
</dbReference>
<evidence type="ECO:0000256" key="7">
    <source>
        <dbReference type="ARBA" id="ARBA00022691"/>
    </source>
</evidence>
<evidence type="ECO:0000256" key="10">
    <source>
        <dbReference type="SAM" id="MobiDB-lite"/>
    </source>
</evidence>
<reference evidence="11" key="1">
    <citation type="submission" date="2016-03" db="EMBL/GenBank/DDBJ databases">
        <title>Updated assembly of Pseudogymnoascus destructans, the fungus causing white-nose syndrome of bats.</title>
        <authorList>
            <person name="Palmer J.M."/>
            <person name="Drees K.P."/>
            <person name="Foster J.T."/>
            <person name="Lindner D.L."/>
        </authorList>
    </citation>
    <scope>NUCLEOTIDE SEQUENCE [LARGE SCALE GENOMIC DNA]</scope>
    <source>
        <strain evidence="11">20631-21</strain>
    </source>
</reference>
<evidence type="ECO:0000256" key="3">
    <source>
        <dbReference type="ARBA" id="ARBA00012533"/>
    </source>
</evidence>
<dbReference type="GO" id="GO:0005737">
    <property type="term" value="C:cytoplasm"/>
    <property type="evidence" value="ECO:0007669"/>
    <property type="project" value="UniProtKB-SubCell"/>
</dbReference>
<dbReference type="Proteomes" id="UP000077154">
    <property type="component" value="Unassembled WGS sequence"/>
</dbReference>
<dbReference type="GeneID" id="36287556"/>
<organism evidence="11">
    <name type="scientific">Pseudogymnoascus destructans</name>
    <dbReference type="NCBI Taxonomy" id="655981"/>
    <lineage>
        <taxon>Eukaryota</taxon>
        <taxon>Fungi</taxon>
        <taxon>Dikarya</taxon>
        <taxon>Ascomycota</taxon>
        <taxon>Pezizomycotina</taxon>
        <taxon>Leotiomycetes</taxon>
        <taxon>Thelebolales</taxon>
        <taxon>Thelebolaceae</taxon>
        <taxon>Pseudogymnoascus</taxon>
    </lineage>
</organism>
<accession>A0A177AD11</accession>
<evidence type="ECO:0000256" key="1">
    <source>
        <dbReference type="ARBA" id="ARBA00004123"/>
    </source>
</evidence>
<dbReference type="PANTHER" id="PTHR14614:SF39">
    <property type="entry name" value="HISTIDINE PROTEIN METHYLTRANSFERASE 1 HOMOLOG"/>
    <property type="match status" value="1"/>
</dbReference>
<dbReference type="EMBL" id="KV441394">
    <property type="protein sequence ID" value="OAF59073.1"/>
    <property type="molecule type" value="Genomic_DNA"/>
</dbReference>
<dbReference type="eggNOG" id="KOG2920">
    <property type="taxonomic scope" value="Eukaryota"/>
</dbReference>
<dbReference type="InterPro" id="IPR029063">
    <property type="entry name" value="SAM-dependent_MTases_sf"/>
</dbReference>
<evidence type="ECO:0000256" key="8">
    <source>
        <dbReference type="ARBA" id="ARBA00023242"/>
    </source>
</evidence>
<dbReference type="VEuPathDB" id="FungiDB:GMDG_05706"/>
<dbReference type="RefSeq" id="XP_024324357.1">
    <property type="nucleotide sequence ID" value="XM_024468116.1"/>
</dbReference>
<dbReference type="InterPro" id="IPR019410">
    <property type="entry name" value="Methyltransf_16"/>
</dbReference>
<evidence type="ECO:0000313" key="11">
    <source>
        <dbReference type="EMBL" id="OAF59073.1"/>
    </source>
</evidence>
<comment type="similarity">
    <text evidence="9">Belongs to the methyltransferase superfamily. METTL18 family.</text>
</comment>
<name>A0A177AD11_9PEZI</name>
<dbReference type="OrthoDB" id="1723750at2759"/>
<dbReference type="AlphaFoldDB" id="A0A177AD11"/>
<keyword evidence="7" id="KW-0949">S-adenosyl-L-methionine</keyword>
<dbReference type="GO" id="GO:0018064">
    <property type="term" value="F:protein-L-histidine N-tele-methyltransferase activity"/>
    <property type="evidence" value="ECO:0007669"/>
    <property type="project" value="UniProtKB-EC"/>
</dbReference>
<protein>
    <recommendedName>
        <fullName evidence="3">protein-histidine N-methyltransferase</fullName>
        <ecNumber evidence="3">2.1.1.85</ecNumber>
    </recommendedName>
</protein>
<dbReference type="Gene3D" id="3.40.50.150">
    <property type="entry name" value="Vaccinia Virus protein VP39"/>
    <property type="match status" value="1"/>
</dbReference>
<dbReference type="EC" id="2.1.1.85" evidence="3"/>
<dbReference type="PANTHER" id="PTHR14614">
    <property type="entry name" value="HEPATOCELLULAR CARCINOMA-ASSOCIATED ANTIGEN"/>
    <property type="match status" value="1"/>
</dbReference>
<keyword evidence="4" id="KW-0963">Cytoplasm</keyword>
<evidence type="ECO:0000256" key="5">
    <source>
        <dbReference type="ARBA" id="ARBA00022603"/>
    </source>
</evidence>
<feature type="region of interest" description="Disordered" evidence="10">
    <location>
        <begin position="17"/>
        <end position="48"/>
    </location>
</feature>
<evidence type="ECO:0000256" key="2">
    <source>
        <dbReference type="ARBA" id="ARBA00004496"/>
    </source>
</evidence>
<keyword evidence="6" id="KW-0808">Transferase</keyword>